<dbReference type="Proteomes" id="UP000242474">
    <property type="component" value="Unassembled WGS sequence"/>
</dbReference>
<keyword evidence="2" id="KW-1185">Reference proteome</keyword>
<gene>
    <name evidence="1" type="ORF">COEREDRAFT_80783</name>
</gene>
<dbReference type="AlphaFoldDB" id="A0A2G5BDI4"/>
<protein>
    <submittedName>
        <fullName evidence="1">Uncharacterized protein</fullName>
    </submittedName>
</protein>
<accession>A0A2G5BDI4</accession>
<name>A0A2G5BDI4_COERN</name>
<dbReference type="OrthoDB" id="5583606at2759"/>
<sequence>MSQYGGPSYNHLERSYHHGYGPSGSYIAPIGRSDEKMAGEASSYDLLHDNIESQTLYNAQSQQQIVDVDRRNDNYNNRTNERGFKDFFYKKPDPSYSGLYGTDYEPQISKSKVAVAAATAAALLFGYSQHRKRKENSRRFEKYTRSYEGYGNNRSYEGYGNNISSSAYAYNQPCNNRSKY</sequence>
<proteinExistence type="predicted"/>
<organism evidence="1 2">
    <name type="scientific">Coemansia reversa (strain ATCC 12441 / NRRL 1564)</name>
    <dbReference type="NCBI Taxonomy" id="763665"/>
    <lineage>
        <taxon>Eukaryota</taxon>
        <taxon>Fungi</taxon>
        <taxon>Fungi incertae sedis</taxon>
        <taxon>Zoopagomycota</taxon>
        <taxon>Kickxellomycotina</taxon>
        <taxon>Kickxellomycetes</taxon>
        <taxon>Kickxellales</taxon>
        <taxon>Kickxellaceae</taxon>
        <taxon>Coemansia</taxon>
    </lineage>
</organism>
<evidence type="ECO:0000313" key="1">
    <source>
        <dbReference type="EMBL" id="PIA17076.1"/>
    </source>
</evidence>
<evidence type="ECO:0000313" key="2">
    <source>
        <dbReference type="Proteomes" id="UP000242474"/>
    </source>
</evidence>
<reference evidence="1 2" key="1">
    <citation type="journal article" date="2015" name="Genome Biol. Evol.">
        <title>Phylogenomic analyses indicate that early fungi evolved digesting cell walls of algal ancestors of land plants.</title>
        <authorList>
            <person name="Chang Y."/>
            <person name="Wang S."/>
            <person name="Sekimoto S."/>
            <person name="Aerts A.L."/>
            <person name="Choi C."/>
            <person name="Clum A."/>
            <person name="LaButti K.M."/>
            <person name="Lindquist E.A."/>
            <person name="Yee Ngan C."/>
            <person name="Ohm R.A."/>
            <person name="Salamov A.A."/>
            <person name="Grigoriev I.V."/>
            <person name="Spatafora J.W."/>
            <person name="Berbee M.L."/>
        </authorList>
    </citation>
    <scope>NUCLEOTIDE SEQUENCE [LARGE SCALE GENOMIC DNA]</scope>
    <source>
        <strain evidence="1 2">NRRL 1564</strain>
    </source>
</reference>
<dbReference type="EMBL" id="KZ303496">
    <property type="protein sequence ID" value="PIA17076.1"/>
    <property type="molecule type" value="Genomic_DNA"/>
</dbReference>